<accession>A0A152A2S5</accession>
<protein>
    <submittedName>
        <fullName evidence="2">Uncharacterized protein</fullName>
    </submittedName>
</protein>
<organism evidence="2 3">
    <name type="scientific">Tieghemostelium lacteum</name>
    <name type="common">Slime mold</name>
    <name type="synonym">Dictyostelium lacteum</name>
    <dbReference type="NCBI Taxonomy" id="361077"/>
    <lineage>
        <taxon>Eukaryota</taxon>
        <taxon>Amoebozoa</taxon>
        <taxon>Evosea</taxon>
        <taxon>Eumycetozoa</taxon>
        <taxon>Dictyostelia</taxon>
        <taxon>Dictyosteliales</taxon>
        <taxon>Raperosteliaceae</taxon>
        <taxon>Tieghemostelium</taxon>
    </lineage>
</organism>
<feature type="region of interest" description="Disordered" evidence="1">
    <location>
        <begin position="34"/>
        <end position="78"/>
    </location>
</feature>
<dbReference type="InParanoid" id="A0A152A2S5"/>
<evidence type="ECO:0000313" key="3">
    <source>
        <dbReference type="Proteomes" id="UP000076078"/>
    </source>
</evidence>
<reference evidence="2 3" key="1">
    <citation type="submission" date="2015-12" db="EMBL/GenBank/DDBJ databases">
        <title>Dictyostelia acquired genes for synthesis and detection of signals that induce cell-type specialization by lateral gene transfer from prokaryotes.</title>
        <authorList>
            <person name="Gloeckner G."/>
            <person name="Schaap P."/>
        </authorList>
    </citation>
    <scope>NUCLEOTIDE SEQUENCE [LARGE SCALE GENOMIC DNA]</scope>
    <source>
        <strain evidence="2 3">TK</strain>
    </source>
</reference>
<dbReference type="AlphaFoldDB" id="A0A152A2S5"/>
<gene>
    <name evidence="2" type="ORF">DLAC_02578</name>
</gene>
<dbReference type="EMBL" id="LODT01000013">
    <property type="protein sequence ID" value="KYR00562.1"/>
    <property type="molecule type" value="Genomic_DNA"/>
</dbReference>
<feature type="compositionally biased region" description="Basic residues" evidence="1">
    <location>
        <begin position="34"/>
        <end position="44"/>
    </location>
</feature>
<sequence length="78" mass="8702">MSQDLSYTSALATGIYASFLASIKADPQYIRILLKPKPKPKSKPKPNPEPSKKKMVRTINKSKYSSAKNAQLKPEPKK</sequence>
<comment type="caution">
    <text evidence="2">The sequence shown here is derived from an EMBL/GenBank/DDBJ whole genome shotgun (WGS) entry which is preliminary data.</text>
</comment>
<dbReference type="Proteomes" id="UP000076078">
    <property type="component" value="Unassembled WGS sequence"/>
</dbReference>
<proteinExistence type="predicted"/>
<feature type="compositionally biased region" description="Polar residues" evidence="1">
    <location>
        <begin position="59"/>
        <end position="69"/>
    </location>
</feature>
<name>A0A152A2S5_TIELA</name>
<evidence type="ECO:0000256" key="1">
    <source>
        <dbReference type="SAM" id="MobiDB-lite"/>
    </source>
</evidence>
<keyword evidence="3" id="KW-1185">Reference proteome</keyword>
<evidence type="ECO:0000313" key="2">
    <source>
        <dbReference type="EMBL" id="KYR00562.1"/>
    </source>
</evidence>